<dbReference type="GO" id="GO:0016301">
    <property type="term" value="F:kinase activity"/>
    <property type="evidence" value="ECO:0007669"/>
    <property type="project" value="UniProtKB-KW"/>
</dbReference>
<evidence type="ECO:0000313" key="2">
    <source>
        <dbReference type="EMBL" id="TFD46368.1"/>
    </source>
</evidence>
<dbReference type="Pfam" id="PF00781">
    <property type="entry name" value="DAGK_cat"/>
    <property type="match status" value="1"/>
</dbReference>
<dbReference type="PANTHER" id="PTHR30492">
    <property type="entry name" value="METHYLGLYOXAL SYNTHASE"/>
    <property type="match status" value="1"/>
</dbReference>
<dbReference type="AlphaFoldDB" id="A0A4R8ZUQ6"/>
<dbReference type="RefSeq" id="WP_134520793.1">
    <property type="nucleotide sequence ID" value="NZ_SOHE01000074.1"/>
</dbReference>
<dbReference type="EMBL" id="SOHE01000074">
    <property type="protein sequence ID" value="TFD46368.1"/>
    <property type="molecule type" value="Genomic_DNA"/>
</dbReference>
<dbReference type="GO" id="GO:0019242">
    <property type="term" value="P:methylglyoxal biosynthetic process"/>
    <property type="evidence" value="ECO:0007669"/>
    <property type="project" value="InterPro"/>
</dbReference>
<dbReference type="SUPFAM" id="SSF111331">
    <property type="entry name" value="NAD kinase/diacylglycerol kinase-like"/>
    <property type="match status" value="1"/>
</dbReference>
<feature type="domain" description="DAGKc" evidence="1">
    <location>
        <begin position="7"/>
        <end position="137"/>
    </location>
</feature>
<dbReference type="SMART" id="SM00046">
    <property type="entry name" value="DAGKc"/>
    <property type="match status" value="1"/>
</dbReference>
<dbReference type="InterPro" id="IPR016064">
    <property type="entry name" value="NAD/diacylglycerol_kinase_sf"/>
</dbReference>
<reference evidence="2 3" key="1">
    <citation type="submission" date="2019-03" db="EMBL/GenBank/DDBJ databases">
        <title>Genomics of glacier-inhabiting Cryobacterium strains.</title>
        <authorList>
            <person name="Liu Q."/>
            <person name="Xin Y.-H."/>
        </authorList>
    </citation>
    <scope>NUCLEOTIDE SEQUENCE [LARGE SCALE GENOMIC DNA]</scope>
    <source>
        <strain evidence="2 3">Hh14</strain>
    </source>
</reference>
<dbReference type="PROSITE" id="PS50146">
    <property type="entry name" value="DAGK"/>
    <property type="match status" value="1"/>
</dbReference>
<dbReference type="InterPro" id="IPR004363">
    <property type="entry name" value="Methylgl_synth"/>
</dbReference>
<sequence>MTDTATPRRQQAAVVYNPTKVDEDKLRASVTTAESEAGWAETLWFSTTEADAGQQATREALEHSVTTVLAAGGDGTVRAVAEALRGTGVSLGIVPAGTGNLLARNLQLPLGSIDESTAIAFGGVDKPIDLGVATLTPERGTSVEHVFLVMAGLGLDAQMIANTRPELKKQVGWLAYVDGAARSIPKATPFRIRYSLGGHTDRPAQASAILVANCGLLPGNIQFLPDAKVDDGILDIAVLQPKGVLGWLTIWRRVTWENGVLRRSAVGRRMIQQTDSMNERVMTTLRAADIRIVVEHAQEFELDGDEFGRVRSVVLRADPGALIVRMPLGTEGTGQDTALETATTP</sequence>
<dbReference type="Gene3D" id="2.60.200.40">
    <property type="match status" value="1"/>
</dbReference>
<dbReference type="InterPro" id="IPR045540">
    <property type="entry name" value="YegS/DAGK_C"/>
</dbReference>
<keyword evidence="2" id="KW-0418">Kinase</keyword>
<proteinExistence type="predicted"/>
<dbReference type="GO" id="GO:0005829">
    <property type="term" value="C:cytosol"/>
    <property type="evidence" value="ECO:0007669"/>
    <property type="project" value="TreeGrafter"/>
</dbReference>
<dbReference type="Proteomes" id="UP000297447">
    <property type="component" value="Unassembled WGS sequence"/>
</dbReference>
<dbReference type="Pfam" id="PF19279">
    <property type="entry name" value="YegS_C"/>
    <property type="match status" value="1"/>
</dbReference>
<dbReference type="InterPro" id="IPR001206">
    <property type="entry name" value="Diacylglycerol_kinase_cat_dom"/>
</dbReference>
<evidence type="ECO:0000313" key="3">
    <source>
        <dbReference type="Proteomes" id="UP000297447"/>
    </source>
</evidence>
<evidence type="ECO:0000259" key="1">
    <source>
        <dbReference type="PROSITE" id="PS50146"/>
    </source>
</evidence>
<organism evidence="2 3">
    <name type="scientific">Cryobacterium frigoriphilum</name>
    <dbReference type="NCBI Taxonomy" id="1259150"/>
    <lineage>
        <taxon>Bacteria</taxon>
        <taxon>Bacillati</taxon>
        <taxon>Actinomycetota</taxon>
        <taxon>Actinomycetes</taxon>
        <taxon>Micrococcales</taxon>
        <taxon>Microbacteriaceae</taxon>
        <taxon>Cryobacterium</taxon>
    </lineage>
</organism>
<dbReference type="GO" id="GO:0008929">
    <property type="term" value="F:methylglyoxal synthase activity"/>
    <property type="evidence" value="ECO:0007669"/>
    <property type="project" value="InterPro"/>
</dbReference>
<accession>A0A4R8ZUQ6</accession>
<keyword evidence="2" id="KW-0808">Transferase</keyword>
<gene>
    <name evidence="2" type="ORF">E3T55_17325</name>
</gene>
<protein>
    <submittedName>
        <fullName evidence="2">Diacylglycerol kinase</fullName>
    </submittedName>
</protein>
<dbReference type="InterPro" id="IPR017438">
    <property type="entry name" value="ATP-NAD_kinase_N"/>
</dbReference>
<dbReference type="PANTHER" id="PTHR30492:SF0">
    <property type="entry name" value="METHYLGLYOXAL SYNTHASE"/>
    <property type="match status" value="1"/>
</dbReference>
<dbReference type="Gene3D" id="3.40.50.10330">
    <property type="entry name" value="Probable inorganic polyphosphate/atp-NAD kinase, domain 1"/>
    <property type="match status" value="1"/>
</dbReference>
<keyword evidence="3" id="KW-1185">Reference proteome</keyword>
<comment type="caution">
    <text evidence="2">The sequence shown here is derived from an EMBL/GenBank/DDBJ whole genome shotgun (WGS) entry which is preliminary data.</text>
</comment>
<name>A0A4R8ZUQ6_9MICO</name>
<dbReference type="OrthoDB" id="3171056at2"/>